<evidence type="ECO:0000313" key="3">
    <source>
        <dbReference type="EMBL" id="VDN07706.1"/>
    </source>
</evidence>
<evidence type="ECO:0000256" key="2">
    <source>
        <dbReference type="SAM" id="SignalP"/>
    </source>
</evidence>
<proteinExistence type="predicted"/>
<protein>
    <submittedName>
        <fullName evidence="5">Thioredoxin domain-containing protein</fullName>
    </submittedName>
</protein>
<dbReference type="PROSITE" id="PS00194">
    <property type="entry name" value="THIOREDOXIN_1"/>
    <property type="match status" value="1"/>
</dbReference>
<dbReference type="OrthoDB" id="262308at2759"/>
<dbReference type="Pfam" id="PF13899">
    <property type="entry name" value="Thioredoxin_7"/>
    <property type="match status" value="1"/>
</dbReference>
<dbReference type="PANTHER" id="PTHR15337:SF11">
    <property type="entry name" value="THIOREDOXIN DOMAIN-CONTAINING PROTEIN"/>
    <property type="match status" value="1"/>
</dbReference>
<dbReference type="Proteomes" id="UP000276776">
    <property type="component" value="Unassembled WGS sequence"/>
</dbReference>
<evidence type="ECO:0000313" key="5">
    <source>
        <dbReference type="WBParaSite" id="TCLT_0001004501-mRNA-1"/>
    </source>
</evidence>
<name>A0A0N5DA61_THECL</name>
<dbReference type="AlphaFoldDB" id="A0A0N5DA61"/>
<reference evidence="5" key="1">
    <citation type="submission" date="2017-02" db="UniProtKB">
        <authorList>
            <consortium name="WormBaseParasite"/>
        </authorList>
    </citation>
    <scope>IDENTIFICATION</scope>
</reference>
<dbReference type="InterPro" id="IPR036249">
    <property type="entry name" value="Thioredoxin-like_sf"/>
</dbReference>
<dbReference type="Gene3D" id="3.40.30.10">
    <property type="entry name" value="Glutaredoxin"/>
    <property type="match status" value="1"/>
</dbReference>
<dbReference type="PANTHER" id="PTHR15337">
    <property type="entry name" value="ANTERIOR GRADIENT PROTEIN-RELATED"/>
    <property type="match status" value="1"/>
</dbReference>
<dbReference type="GO" id="GO:0005783">
    <property type="term" value="C:endoplasmic reticulum"/>
    <property type="evidence" value="ECO:0007669"/>
    <property type="project" value="TreeGrafter"/>
</dbReference>
<gene>
    <name evidence="3" type="ORF">TCLT_LOCUS10034</name>
</gene>
<evidence type="ECO:0000313" key="4">
    <source>
        <dbReference type="Proteomes" id="UP000276776"/>
    </source>
</evidence>
<dbReference type="STRING" id="103827.A0A0N5DA61"/>
<accession>A0A0N5DA61</accession>
<organism evidence="5">
    <name type="scientific">Thelazia callipaeda</name>
    <name type="common">Oriental eyeworm</name>
    <name type="synonym">Parasitic nematode</name>
    <dbReference type="NCBI Taxonomy" id="103827"/>
    <lineage>
        <taxon>Eukaryota</taxon>
        <taxon>Metazoa</taxon>
        <taxon>Ecdysozoa</taxon>
        <taxon>Nematoda</taxon>
        <taxon>Chromadorea</taxon>
        <taxon>Rhabditida</taxon>
        <taxon>Spirurina</taxon>
        <taxon>Spiruromorpha</taxon>
        <taxon>Thelazioidea</taxon>
        <taxon>Thelaziidae</taxon>
        <taxon>Thelazia</taxon>
    </lineage>
</organism>
<reference evidence="3 4" key="2">
    <citation type="submission" date="2018-11" db="EMBL/GenBank/DDBJ databases">
        <authorList>
            <consortium name="Pathogen Informatics"/>
        </authorList>
    </citation>
    <scope>NUCLEOTIDE SEQUENCE [LARGE SCALE GENOMIC DNA]</scope>
</reference>
<keyword evidence="4" id="KW-1185">Reference proteome</keyword>
<dbReference type="EMBL" id="UYYF01004951">
    <property type="protein sequence ID" value="VDN07706.1"/>
    <property type="molecule type" value="Genomic_DNA"/>
</dbReference>
<dbReference type="InterPro" id="IPR017937">
    <property type="entry name" value="Thioredoxin_CS"/>
</dbReference>
<sequence>MQIWLLKAVCLASCAIIYGKSNKGDNNTKVEEGPGRVEENKETLLITIIIKKFFAGFGDDINWTTWDKALPTAKALNKPVFLLIHKTWCGACQALKNEFKSSKHRDELVELAEKFVMTNTEDDEEPEDEKYAPDGAYIPRIFFLGLLY</sequence>
<dbReference type="SUPFAM" id="SSF52833">
    <property type="entry name" value="Thioredoxin-like"/>
    <property type="match status" value="1"/>
</dbReference>
<feature type="signal peptide" evidence="2">
    <location>
        <begin position="1"/>
        <end position="19"/>
    </location>
</feature>
<dbReference type="InterPro" id="IPR051099">
    <property type="entry name" value="AGR/TXD"/>
</dbReference>
<keyword evidence="1 2" id="KW-0732">Signal</keyword>
<dbReference type="WBParaSite" id="TCLT_0001004501-mRNA-1">
    <property type="protein sequence ID" value="TCLT_0001004501-mRNA-1"/>
    <property type="gene ID" value="TCLT_0001004501"/>
</dbReference>
<evidence type="ECO:0000256" key="1">
    <source>
        <dbReference type="ARBA" id="ARBA00022729"/>
    </source>
</evidence>
<feature type="chain" id="PRO_5043126779" evidence="2">
    <location>
        <begin position="20"/>
        <end position="148"/>
    </location>
</feature>